<dbReference type="SUPFAM" id="SSF49482">
    <property type="entry name" value="Aromatic compound dioxygenase"/>
    <property type="match status" value="1"/>
</dbReference>
<dbReference type="PANTHER" id="PTHR33711">
    <property type="entry name" value="DIOXYGENASE, PUTATIVE (AFU_ORTHOLOGUE AFUA_2G02910)-RELATED"/>
    <property type="match status" value="1"/>
</dbReference>
<evidence type="ECO:0000256" key="4">
    <source>
        <dbReference type="ARBA" id="ARBA00022964"/>
    </source>
</evidence>
<accession>A0A017SIB0</accession>
<dbReference type="InterPro" id="IPR015889">
    <property type="entry name" value="Intradiol_dOase_core"/>
</dbReference>
<evidence type="ECO:0000259" key="7">
    <source>
        <dbReference type="Pfam" id="PF00775"/>
    </source>
</evidence>
<sequence length="213" mass="23941">MLGLTIENITENVMKINSMCDNPRLRYLIMKLVKVSHDYIRDVGLHFDEWEQAWQFLTRVLLVDAISYPSVPGATESSVLGPFHDEEAHSLQYSKSIATTGTPAEPTIAQGYIKDTDGNPVSRALIDVVAANDAGHFLFLCVKSVAYPISNDGPVGELLRTLKRHWYRPAHMHFMIEHPQYSSLITALYSRDSKFVESDTVFGVKGSLIVDYH</sequence>
<dbReference type="Pfam" id="PF04444">
    <property type="entry name" value="Dioxygenase_N"/>
    <property type="match status" value="1"/>
</dbReference>
<dbReference type="OrthoDB" id="5238185at2759"/>
<dbReference type="PANTHER" id="PTHR33711:SF7">
    <property type="entry name" value="INTRADIOL RING-CLEAVAGE DIOXYGENASES DOMAIN-CONTAINING PROTEIN-RELATED"/>
    <property type="match status" value="1"/>
</dbReference>
<evidence type="ECO:0000313" key="9">
    <source>
        <dbReference type="EMBL" id="EYE96020.1"/>
    </source>
</evidence>
<dbReference type="GO" id="GO:0018576">
    <property type="term" value="F:catechol 1,2-dioxygenase activity"/>
    <property type="evidence" value="ECO:0007669"/>
    <property type="project" value="InterPro"/>
</dbReference>
<dbReference type="GO" id="GO:0009712">
    <property type="term" value="P:catechol-containing compound metabolic process"/>
    <property type="evidence" value="ECO:0007669"/>
    <property type="project" value="InterPro"/>
</dbReference>
<dbReference type="InterPro" id="IPR050770">
    <property type="entry name" value="Intradiol_RC_Dioxygenase"/>
</dbReference>
<dbReference type="InterPro" id="IPR007535">
    <property type="entry name" value="Catechol_dOase_N"/>
</dbReference>
<comment type="similarity">
    <text evidence="2">Belongs to the intradiol ring-cleavage dioxygenase family.</text>
</comment>
<evidence type="ECO:0000256" key="1">
    <source>
        <dbReference type="ARBA" id="ARBA00001965"/>
    </source>
</evidence>
<dbReference type="Proteomes" id="UP000019804">
    <property type="component" value="Unassembled WGS sequence"/>
</dbReference>
<reference evidence="10" key="1">
    <citation type="journal article" date="2014" name="Nat. Commun.">
        <title>Genomic adaptations of the halophilic Dead Sea filamentous fungus Eurotium rubrum.</title>
        <authorList>
            <person name="Kis-Papo T."/>
            <person name="Weig A.R."/>
            <person name="Riley R."/>
            <person name="Persoh D."/>
            <person name="Salamov A."/>
            <person name="Sun H."/>
            <person name="Lipzen A."/>
            <person name="Wasser S.P."/>
            <person name="Rambold G."/>
            <person name="Grigoriev I.V."/>
            <person name="Nevo E."/>
        </authorList>
    </citation>
    <scope>NUCLEOTIDE SEQUENCE [LARGE SCALE GENOMIC DNA]</scope>
    <source>
        <strain evidence="10">CBS 135680</strain>
    </source>
</reference>
<keyword evidence="6" id="KW-0408">Iron</keyword>
<dbReference type="InterPro" id="IPR000627">
    <property type="entry name" value="Intradiol_dOase_C"/>
</dbReference>
<evidence type="ECO:0000256" key="2">
    <source>
        <dbReference type="ARBA" id="ARBA00007825"/>
    </source>
</evidence>
<keyword evidence="3" id="KW-0479">Metal-binding</keyword>
<evidence type="ECO:0000313" key="10">
    <source>
        <dbReference type="Proteomes" id="UP000019804"/>
    </source>
</evidence>
<comment type="cofactor">
    <cofactor evidence="1">
        <name>Fe(3+)</name>
        <dbReference type="ChEBI" id="CHEBI:29034"/>
    </cofactor>
</comment>
<dbReference type="AlphaFoldDB" id="A0A017SIB0"/>
<feature type="domain" description="Intradiol ring-cleavage dioxygenases" evidence="7">
    <location>
        <begin position="131"/>
        <end position="212"/>
    </location>
</feature>
<evidence type="ECO:0000256" key="3">
    <source>
        <dbReference type="ARBA" id="ARBA00022723"/>
    </source>
</evidence>
<dbReference type="GO" id="GO:0008199">
    <property type="term" value="F:ferric iron binding"/>
    <property type="evidence" value="ECO:0007669"/>
    <property type="project" value="InterPro"/>
</dbReference>
<dbReference type="HOGENOM" id="CLU_046727_1_1_1"/>
<feature type="domain" description="Catechol dioxygenase N-terminal" evidence="8">
    <location>
        <begin position="22"/>
        <end position="60"/>
    </location>
</feature>
<dbReference type="GeneID" id="63701443"/>
<proteinExistence type="inferred from homology"/>
<evidence type="ECO:0000259" key="8">
    <source>
        <dbReference type="Pfam" id="PF04444"/>
    </source>
</evidence>
<dbReference type="Gene3D" id="2.60.130.10">
    <property type="entry name" value="Aromatic compound dioxygenase"/>
    <property type="match status" value="2"/>
</dbReference>
<dbReference type="Pfam" id="PF00775">
    <property type="entry name" value="Dioxygenase_C"/>
    <property type="match status" value="1"/>
</dbReference>
<keyword evidence="5" id="KW-0560">Oxidoreductase</keyword>
<name>A0A017SIB0_ASPRC</name>
<evidence type="ECO:0000256" key="5">
    <source>
        <dbReference type="ARBA" id="ARBA00023002"/>
    </source>
</evidence>
<evidence type="ECO:0000256" key="6">
    <source>
        <dbReference type="ARBA" id="ARBA00023004"/>
    </source>
</evidence>
<dbReference type="EMBL" id="KK088420">
    <property type="protein sequence ID" value="EYE96020.1"/>
    <property type="molecule type" value="Genomic_DNA"/>
</dbReference>
<dbReference type="STRING" id="1388766.A0A017SIB0"/>
<dbReference type="RefSeq" id="XP_040639708.1">
    <property type="nucleotide sequence ID" value="XM_040786319.1"/>
</dbReference>
<gene>
    <name evidence="9" type="ORF">EURHEDRAFT_514920</name>
</gene>
<protein>
    <submittedName>
        <fullName evidence="9">Aromatic compound dioxygenase</fullName>
    </submittedName>
</protein>
<organism evidence="9 10">
    <name type="scientific">Aspergillus ruber (strain CBS 135680)</name>
    <dbReference type="NCBI Taxonomy" id="1388766"/>
    <lineage>
        <taxon>Eukaryota</taxon>
        <taxon>Fungi</taxon>
        <taxon>Dikarya</taxon>
        <taxon>Ascomycota</taxon>
        <taxon>Pezizomycotina</taxon>
        <taxon>Eurotiomycetes</taxon>
        <taxon>Eurotiomycetidae</taxon>
        <taxon>Eurotiales</taxon>
        <taxon>Aspergillaceae</taxon>
        <taxon>Aspergillus</taxon>
        <taxon>Aspergillus subgen. Aspergillus</taxon>
    </lineage>
</organism>
<keyword evidence="4 9" id="KW-0223">Dioxygenase</keyword>
<keyword evidence="10" id="KW-1185">Reference proteome</keyword>